<evidence type="ECO:0000256" key="1">
    <source>
        <dbReference type="ARBA" id="ARBA00006484"/>
    </source>
</evidence>
<comment type="caution">
    <text evidence="3">The sequence shown here is derived from an EMBL/GenBank/DDBJ whole genome shotgun (WGS) entry which is preliminary data.</text>
</comment>
<dbReference type="InterPro" id="IPR036291">
    <property type="entry name" value="NAD(P)-bd_dom_sf"/>
</dbReference>
<dbReference type="PANTHER" id="PTHR43639">
    <property type="entry name" value="OXIDOREDUCTASE, SHORT-CHAIN DEHYDROGENASE/REDUCTASE FAMILY (AFU_ORTHOLOGUE AFUA_5G02870)"/>
    <property type="match status" value="1"/>
</dbReference>
<reference evidence="3 4" key="1">
    <citation type="submission" date="2020-08" db="EMBL/GenBank/DDBJ databases">
        <title>Genomic Encyclopedia of Type Strains, Phase IV (KMG-IV): sequencing the most valuable type-strain genomes for metagenomic binning, comparative biology and taxonomic classification.</title>
        <authorList>
            <person name="Goeker M."/>
        </authorList>
    </citation>
    <scope>NUCLEOTIDE SEQUENCE [LARGE SCALE GENOMIC DNA]</scope>
    <source>
        <strain evidence="3 4">DSM 26723</strain>
    </source>
</reference>
<dbReference type="InterPro" id="IPR002347">
    <property type="entry name" value="SDR_fam"/>
</dbReference>
<dbReference type="FunFam" id="3.40.50.720:FF:000084">
    <property type="entry name" value="Short-chain dehydrogenase reductase"/>
    <property type="match status" value="1"/>
</dbReference>
<dbReference type="PRINTS" id="PR00081">
    <property type="entry name" value="GDHRDH"/>
</dbReference>
<accession>A0A841HRF9</accession>
<keyword evidence="4" id="KW-1185">Reference proteome</keyword>
<comment type="similarity">
    <text evidence="1">Belongs to the short-chain dehydrogenases/reductases (SDR) family.</text>
</comment>
<dbReference type="GO" id="GO:0016491">
    <property type="term" value="F:oxidoreductase activity"/>
    <property type="evidence" value="ECO:0007669"/>
    <property type="project" value="UniProtKB-KW"/>
</dbReference>
<sequence length="250" mass="26822">MSHAIYPSLAGKSVIVTGGGSGIGADIVAGFARQRARVFFVDIDKQGAQQVVEQSGGAAQFLHCDLTDLEALKATFASIESKGGPVAALINNAANDDRHKTLEVTPAYWDNRMAVNLRHFFFAIQSVVPGMRRAGGGSIINLGSVSWHLGLPDLALYETAKAGIEGMTRALARDFGGYNVRVNCVIPGAVRTPRQMALWHTPEEEAKIFAQQCLKARVEPVDVAAMVLFLASDDARLCTGHSYWVDAGYC</sequence>
<dbReference type="RefSeq" id="WP_184334076.1">
    <property type="nucleotide sequence ID" value="NZ_JACHHZ010000004.1"/>
</dbReference>
<proteinExistence type="inferred from homology"/>
<dbReference type="CDD" id="cd05233">
    <property type="entry name" value="SDR_c"/>
    <property type="match status" value="1"/>
</dbReference>
<dbReference type="EMBL" id="JACHHZ010000004">
    <property type="protein sequence ID" value="MBB6094668.1"/>
    <property type="molecule type" value="Genomic_DNA"/>
</dbReference>
<dbReference type="PRINTS" id="PR00080">
    <property type="entry name" value="SDRFAMILY"/>
</dbReference>
<gene>
    <name evidence="3" type="ORF">HNQ60_003555</name>
</gene>
<organism evidence="3 4">
    <name type="scientific">Povalibacter uvarum</name>
    <dbReference type="NCBI Taxonomy" id="732238"/>
    <lineage>
        <taxon>Bacteria</taxon>
        <taxon>Pseudomonadati</taxon>
        <taxon>Pseudomonadota</taxon>
        <taxon>Gammaproteobacteria</taxon>
        <taxon>Steroidobacterales</taxon>
        <taxon>Steroidobacteraceae</taxon>
        <taxon>Povalibacter</taxon>
    </lineage>
</organism>
<dbReference type="Pfam" id="PF13561">
    <property type="entry name" value="adh_short_C2"/>
    <property type="match status" value="1"/>
</dbReference>
<evidence type="ECO:0000313" key="3">
    <source>
        <dbReference type="EMBL" id="MBB6094668.1"/>
    </source>
</evidence>
<keyword evidence="2" id="KW-0560">Oxidoreductase</keyword>
<dbReference type="AlphaFoldDB" id="A0A841HRF9"/>
<dbReference type="SUPFAM" id="SSF51735">
    <property type="entry name" value="NAD(P)-binding Rossmann-fold domains"/>
    <property type="match status" value="1"/>
</dbReference>
<dbReference type="Proteomes" id="UP000588068">
    <property type="component" value="Unassembled WGS sequence"/>
</dbReference>
<dbReference type="Gene3D" id="3.40.50.720">
    <property type="entry name" value="NAD(P)-binding Rossmann-like Domain"/>
    <property type="match status" value="1"/>
</dbReference>
<name>A0A841HRF9_9GAMM</name>
<protein>
    <submittedName>
        <fullName evidence="3">NAD(P)-dependent dehydrogenase (Short-subunit alcohol dehydrogenase family)</fullName>
    </submittedName>
</protein>
<evidence type="ECO:0000256" key="2">
    <source>
        <dbReference type="ARBA" id="ARBA00023002"/>
    </source>
</evidence>
<evidence type="ECO:0000313" key="4">
    <source>
        <dbReference type="Proteomes" id="UP000588068"/>
    </source>
</evidence>
<dbReference type="PANTHER" id="PTHR43639:SF1">
    <property type="entry name" value="SHORT-CHAIN DEHYDROGENASE_REDUCTASE FAMILY PROTEIN"/>
    <property type="match status" value="1"/>
</dbReference>